<protein>
    <submittedName>
        <fullName evidence="1">Gliding motility protein GldH</fullName>
    </submittedName>
</protein>
<accession>A0A0M8MIH8</accession>
<dbReference type="RefSeq" id="WP_054408546.1">
    <property type="nucleotide sequence ID" value="NZ_FOYA01000015.1"/>
</dbReference>
<reference evidence="1 2" key="1">
    <citation type="submission" date="2015-08" db="EMBL/GenBank/DDBJ databases">
        <title>Whole genome sequence of Flavobacterium akiainvivens IK-1T, from decaying Wikstroemia oahuensis, an endemic Hawaiian shrub.</title>
        <authorList>
            <person name="Wan X."/>
            <person name="Hou S."/>
            <person name="Saito J."/>
            <person name="Donachie S."/>
        </authorList>
    </citation>
    <scope>NUCLEOTIDE SEQUENCE [LARGE SCALE GENOMIC DNA]</scope>
    <source>
        <strain evidence="1 2">IK-1</strain>
    </source>
</reference>
<comment type="caution">
    <text evidence="1">The sequence shown here is derived from an EMBL/GenBank/DDBJ whole genome shotgun (WGS) entry which is preliminary data.</text>
</comment>
<dbReference type="PROSITE" id="PS51257">
    <property type="entry name" value="PROKAR_LIPOPROTEIN"/>
    <property type="match status" value="1"/>
</dbReference>
<proteinExistence type="predicted"/>
<evidence type="ECO:0000313" key="1">
    <source>
        <dbReference type="EMBL" id="KOS06921.1"/>
    </source>
</evidence>
<dbReference type="NCBIfam" id="TIGR03511">
    <property type="entry name" value="GldH_lipo"/>
    <property type="match status" value="1"/>
</dbReference>
<dbReference type="EMBL" id="LIYD01000005">
    <property type="protein sequence ID" value="KOS06921.1"/>
    <property type="molecule type" value="Genomic_DNA"/>
</dbReference>
<dbReference type="STRING" id="1202724.AM493_13430"/>
<sequence length="163" mass="18438">MHLLKNSLVAVGLALLLASCDKDRFFDEYKSFDGKWNKDSIVAFNVDQKDTTGRYNLYVTMRNSNEYAYSNIFLIVKMSQPGTNIAKVDTLEYKMANPDGTLMGDGFGSIKESSLWYKERVRFPKAGNYKFSIQQAVRENGKIPGVQELEGVTEVGLRIEKAE</sequence>
<evidence type="ECO:0000313" key="2">
    <source>
        <dbReference type="Proteomes" id="UP000037755"/>
    </source>
</evidence>
<dbReference type="PATRIC" id="fig|1202724.3.peg.2783"/>
<dbReference type="Pfam" id="PF14109">
    <property type="entry name" value="GldH_lipo"/>
    <property type="match status" value="1"/>
</dbReference>
<dbReference type="InterPro" id="IPR020018">
    <property type="entry name" value="Motility-assoc_lipoprot_GldH"/>
</dbReference>
<dbReference type="Proteomes" id="UP000037755">
    <property type="component" value="Unassembled WGS sequence"/>
</dbReference>
<dbReference type="AlphaFoldDB" id="A0A0M8MIH8"/>
<dbReference type="OrthoDB" id="982482at2"/>
<keyword evidence="2" id="KW-1185">Reference proteome</keyword>
<gene>
    <name evidence="1" type="ORF">AM493_13430</name>
</gene>
<name>A0A0M8MIH8_9FLAO</name>
<organism evidence="1 2">
    <name type="scientific">Flavobacterium akiainvivens</name>
    <dbReference type="NCBI Taxonomy" id="1202724"/>
    <lineage>
        <taxon>Bacteria</taxon>
        <taxon>Pseudomonadati</taxon>
        <taxon>Bacteroidota</taxon>
        <taxon>Flavobacteriia</taxon>
        <taxon>Flavobacteriales</taxon>
        <taxon>Flavobacteriaceae</taxon>
        <taxon>Flavobacterium</taxon>
    </lineage>
</organism>